<accession>F9WN13</accession>
<keyword evidence="4" id="KW-1185">Reference proteome</keyword>
<dbReference type="EMBL" id="CAEX01002191">
    <property type="protein sequence ID" value="CCD18927.1"/>
    <property type="molecule type" value="Genomic_DNA"/>
</dbReference>
<keyword evidence="1" id="KW-0732">Signal</keyword>
<evidence type="ECO:0000313" key="3">
    <source>
        <dbReference type="EMBL" id="CCD18927.1"/>
    </source>
</evidence>
<dbReference type="VEuPathDB" id="TriTrypDB:TvY486_0016400"/>
<reference evidence="3 4" key="1">
    <citation type="journal article" date="2012" name="Proc. Natl. Acad. Sci. U.S.A.">
        <title>Antigenic diversity is generated by distinct evolutionary mechanisms in African trypanosome species.</title>
        <authorList>
            <person name="Jackson A.P."/>
            <person name="Berry A."/>
            <person name="Aslett M."/>
            <person name="Allison H.C."/>
            <person name="Burton P."/>
            <person name="Vavrova-Anderson J."/>
            <person name="Brown R."/>
            <person name="Browne H."/>
            <person name="Corton N."/>
            <person name="Hauser H."/>
            <person name="Gamble J."/>
            <person name="Gilderthorp R."/>
            <person name="Marcello L."/>
            <person name="McQuillan J."/>
            <person name="Otto T.D."/>
            <person name="Quail M.A."/>
            <person name="Sanders M.J."/>
            <person name="van Tonder A."/>
            <person name="Ginger M.L."/>
            <person name="Field M.C."/>
            <person name="Barry J.D."/>
            <person name="Hertz-Fowler C."/>
            <person name="Berriman M."/>
        </authorList>
    </citation>
    <scope>NUCLEOTIDE SEQUENCE</scope>
    <source>
        <strain evidence="3 4">Y486</strain>
    </source>
</reference>
<dbReference type="Gene3D" id="1.20.1260.80">
    <property type="match status" value="1"/>
</dbReference>
<dbReference type="Pfam" id="PF16731">
    <property type="entry name" value="GARP"/>
    <property type="match status" value="1"/>
</dbReference>
<dbReference type="InterPro" id="IPR031987">
    <property type="entry name" value="GARP"/>
</dbReference>
<dbReference type="Proteomes" id="UP000009027">
    <property type="component" value="Unassembled WGS sequence"/>
</dbReference>
<gene>
    <name evidence="3" type="ORF">TvY486_0016400</name>
</gene>
<organism evidence="3 4">
    <name type="scientific">Trypanosoma vivax (strain Y486)</name>
    <dbReference type="NCBI Taxonomy" id="1055687"/>
    <lineage>
        <taxon>Eukaryota</taxon>
        <taxon>Discoba</taxon>
        <taxon>Euglenozoa</taxon>
        <taxon>Kinetoplastea</taxon>
        <taxon>Metakinetoplastina</taxon>
        <taxon>Trypanosomatida</taxon>
        <taxon>Trypanosomatidae</taxon>
        <taxon>Trypanosoma</taxon>
        <taxon>Duttonella</taxon>
    </lineage>
</organism>
<sequence>MSRFHLFLVAFLCYSVSEVASYNNLTVEGVHALCKVLQQLKGVPSYIDNVEKTVRKDVESCEEAVAKSEASFQVVESIIAELENDTGLEELFKSIEDERLKASGAADDAVLGLRQFQRSENEVVHVITLYKNYVMKKIEGKKEYANDPKVREAAKDCTETDYSVTVASLGEALKEFIDLSPSDYDTAIEKDVNLTISHIEFLESIAKRISEDVNEAVTAAANVERGRIELEKKSNLSPSRTDENGVGSAMGRPLLRLAWVLGLPAIL</sequence>
<name>F9WN13_TRYVY</name>
<evidence type="ECO:0000259" key="2">
    <source>
        <dbReference type="Pfam" id="PF16731"/>
    </source>
</evidence>
<proteinExistence type="predicted"/>
<feature type="domain" description="Trypanosoma glutamic acid/alanine-rich protein" evidence="2">
    <location>
        <begin position="28"/>
        <end position="221"/>
    </location>
</feature>
<feature type="chain" id="PRO_5003395212" description="Trypanosoma glutamic acid/alanine-rich protein domain-containing protein" evidence="1">
    <location>
        <begin position="22"/>
        <end position="267"/>
    </location>
</feature>
<feature type="signal peptide" evidence="1">
    <location>
        <begin position="1"/>
        <end position="21"/>
    </location>
</feature>
<dbReference type="AlphaFoldDB" id="F9WN13"/>
<evidence type="ECO:0000256" key="1">
    <source>
        <dbReference type="SAM" id="SignalP"/>
    </source>
</evidence>
<protein>
    <recommendedName>
        <fullName evidence="2">Trypanosoma glutamic acid/alanine-rich protein domain-containing protein</fullName>
    </recommendedName>
</protein>
<evidence type="ECO:0000313" key="4">
    <source>
        <dbReference type="Proteomes" id="UP000009027"/>
    </source>
</evidence>